<dbReference type="GO" id="GO:0010181">
    <property type="term" value="F:FMN binding"/>
    <property type="evidence" value="ECO:0007669"/>
    <property type="project" value="TreeGrafter"/>
</dbReference>
<reference evidence="2 3" key="1">
    <citation type="submission" date="2017-09" db="EMBL/GenBank/DDBJ databases">
        <title>Complete genome sequence of Oxytococcus suis strain ZY16052.</title>
        <authorList>
            <person name="Li F."/>
        </authorList>
    </citation>
    <scope>NUCLEOTIDE SEQUENCE [LARGE SCALE GENOMIC DNA]</scope>
    <source>
        <strain evidence="2 3">ZY16052</strain>
    </source>
</reference>
<dbReference type="InterPro" id="IPR029039">
    <property type="entry name" value="Flavoprotein-like_sf"/>
</dbReference>
<organism evidence="2 3">
    <name type="scientific">Suicoccus acidiformans</name>
    <dbReference type="NCBI Taxonomy" id="2036206"/>
    <lineage>
        <taxon>Bacteria</taxon>
        <taxon>Bacillati</taxon>
        <taxon>Bacillota</taxon>
        <taxon>Bacilli</taxon>
        <taxon>Lactobacillales</taxon>
        <taxon>Aerococcaceae</taxon>
        <taxon>Suicoccus</taxon>
    </lineage>
</organism>
<dbReference type="Proteomes" id="UP000263232">
    <property type="component" value="Chromosome"/>
</dbReference>
<dbReference type="Gene3D" id="3.40.50.360">
    <property type="match status" value="1"/>
</dbReference>
<gene>
    <name evidence="2" type="ORF">CL176_06415</name>
</gene>
<dbReference type="Pfam" id="PF03358">
    <property type="entry name" value="FMN_red"/>
    <property type="match status" value="1"/>
</dbReference>
<dbReference type="RefSeq" id="WP_118990563.1">
    <property type="nucleotide sequence ID" value="NZ_CP023434.1"/>
</dbReference>
<feature type="domain" description="NADPH-dependent FMN reductase-like" evidence="1">
    <location>
        <begin position="3"/>
        <end position="147"/>
    </location>
</feature>
<dbReference type="PANTHER" id="PTHR30543">
    <property type="entry name" value="CHROMATE REDUCTASE"/>
    <property type="match status" value="1"/>
</dbReference>
<dbReference type="PANTHER" id="PTHR30543:SF21">
    <property type="entry name" value="NAD(P)H-DEPENDENT FMN REDUCTASE LOT6"/>
    <property type="match status" value="1"/>
</dbReference>
<dbReference type="OrthoDB" id="9812295at2"/>
<dbReference type="InterPro" id="IPR005025">
    <property type="entry name" value="FMN_Rdtase-like_dom"/>
</dbReference>
<dbReference type="GO" id="GO:0016491">
    <property type="term" value="F:oxidoreductase activity"/>
    <property type="evidence" value="ECO:0007669"/>
    <property type="project" value="InterPro"/>
</dbReference>
<dbReference type="KEGG" id="abae:CL176_06415"/>
<evidence type="ECO:0000313" key="2">
    <source>
        <dbReference type="EMBL" id="AXY25660.1"/>
    </source>
</evidence>
<keyword evidence="3" id="KW-1185">Reference proteome</keyword>
<dbReference type="EMBL" id="CP023434">
    <property type="protein sequence ID" value="AXY25660.1"/>
    <property type="molecule type" value="Genomic_DNA"/>
</dbReference>
<dbReference type="InterPro" id="IPR050712">
    <property type="entry name" value="NAD(P)H-dep_reductase"/>
</dbReference>
<dbReference type="SUPFAM" id="SSF52218">
    <property type="entry name" value="Flavoproteins"/>
    <property type="match status" value="1"/>
</dbReference>
<evidence type="ECO:0000313" key="3">
    <source>
        <dbReference type="Proteomes" id="UP000263232"/>
    </source>
</evidence>
<evidence type="ECO:0000259" key="1">
    <source>
        <dbReference type="Pfam" id="PF03358"/>
    </source>
</evidence>
<dbReference type="GO" id="GO:0005829">
    <property type="term" value="C:cytosol"/>
    <property type="evidence" value="ECO:0007669"/>
    <property type="project" value="TreeGrafter"/>
</dbReference>
<sequence>MKKLVAMVGTNSKKSTNRDLLNFISKHFADQADIELMEIDGLPLFNKPADKEVPQQAKDMAAKIEAADGVIISTPEYDHTVPAPLVNALNWLSYHIYPFTDKPVMITGSSYGRLGSSRAQMHLRQILDSPDIKARVLPNSEFMLGYGLDAFDSKGDLKDADTTKQLEAIFEDFMTFIDITEQLIEARGSKLQEAKDFDWEK</sequence>
<accession>A0A347WKQ3</accession>
<name>A0A347WKQ3_9LACT</name>
<proteinExistence type="predicted"/>
<protein>
    <submittedName>
        <fullName evidence="2">NADPH-dependent FMN reductase</fullName>
    </submittedName>
</protein>
<dbReference type="AlphaFoldDB" id="A0A347WKQ3"/>